<keyword evidence="3" id="KW-1185">Reference proteome</keyword>
<feature type="chain" id="PRO_5027040231" evidence="1">
    <location>
        <begin position="26"/>
        <end position="135"/>
    </location>
</feature>
<evidence type="ECO:0000256" key="1">
    <source>
        <dbReference type="SAM" id="SignalP"/>
    </source>
</evidence>
<sequence length="135" mass="15375">MMIVKLLRISFSLALLVAFLSPANAQQWVEFQFDEFQSVEVSTGGLSKQLKFPEKRFVLQINDLNSLRHLGNSLNVYGNMLLIDNWSSTSDGKIRLSLRREDGRDFFNTFPTLTGTIKPLTRYEPGEEESSPESN</sequence>
<protein>
    <submittedName>
        <fullName evidence="2">Uncharacterized protein</fullName>
    </submittedName>
</protein>
<evidence type="ECO:0000313" key="3">
    <source>
        <dbReference type="Proteomes" id="UP000475249"/>
    </source>
</evidence>
<name>A0A6L9ED77_9FLAO</name>
<dbReference type="RefSeq" id="WP_161435715.1">
    <property type="nucleotide sequence ID" value="NZ_WXYO01000005.1"/>
</dbReference>
<organism evidence="2 3">
    <name type="scientific">Poritiphilus flavus</name>
    <dbReference type="NCBI Taxonomy" id="2697053"/>
    <lineage>
        <taxon>Bacteria</taxon>
        <taxon>Pseudomonadati</taxon>
        <taxon>Bacteroidota</taxon>
        <taxon>Flavobacteriia</taxon>
        <taxon>Flavobacteriales</taxon>
        <taxon>Flavobacteriaceae</taxon>
        <taxon>Poritiphilus</taxon>
    </lineage>
</organism>
<dbReference type="Proteomes" id="UP000475249">
    <property type="component" value="Unassembled WGS sequence"/>
</dbReference>
<keyword evidence="1" id="KW-0732">Signal</keyword>
<dbReference type="EMBL" id="WXYO01000005">
    <property type="protein sequence ID" value="NAS12685.1"/>
    <property type="molecule type" value="Genomic_DNA"/>
</dbReference>
<feature type="signal peptide" evidence="1">
    <location>
        <begin position="1"/>
        <end position="25"/>
    </location>
</feature>
<dbReference type="AlphaFoldDB" id="A0A6L9ED77"/>
<gene>
    <name evidence="2" type="ORF">GTQ38_11770</name>
</gene>
<evidence type="ECO:0000313" key="2">
    <source>
        <dbReference type="EMBL" id="NAS12685.1"/>
    </source>
</evidence>
<reference evidence="2 3" key="1">
    <citation type="submission" date="2020-01" db="EMBL/GenBank/DDBJ databases">
        <title>Bacteria diversity of Porities sp.</title>
        <authorList>
            <person name="Wang G."/>
        </authorList>
    </citation>
    <scope>NUCLEOTIDE SEQUENCE [LARGE SCALE GENOMIC DNA]</scope>
    <source>
        <strain evidence="2 3">R33</strain>
    </source>
</reference>
<comment type="caution">
    <text evidence="2">The sequence shown here is derived from an EMBL/GenBank/DDBJ whole genome shotgun (WGS) entry which is preliminary data.</text>
</comment>
<proteinExistence type="predicted"/>
<accession>A0A6L9ED77</accession>